<name>A0A9K3CU51_9EUKA</name>
<feature type="region of interest" description="Disordered" evidence="1">
    <location>
        <begin position="109"/>
        <end position="136"/>
    </location>
</feature>
<sequence>SLLQALERVADSDNALERVADSDNVRIAVLCPDHRLAEKGAVPEQMPELKVLVETHSKFLAQRHGASSACDYLGVVPLQYGVSAPSTLENTRSVMRGLMAHSDRTAALEAAHEADLHSGENLEENGTDTRHGVDSGDLDDDSYSLLEVVHSVAPSPATAMGIYDLVYAKPVSTWAEAPIDISALSPAAKRTMIFSLLVEYANQENIRQADCHFVTALVPPISLNMDRPVPVIQMQVRMHGFRMSSDQKYPVVASHRMPEVDATVYIHVGSDKARGNDTNSEMSIESSLSALSLQHSSGMVHLSHLKALGSVTGLGGQPQAHIPVLLGSRRLGNVTLDDRVGADHWISIGAYFEIL</sequence>
<dbReference type="EMBL" id="BDIP01001013">
    <property type="protein sequence ID" value="GIQ83349.1"/>
    <property type="molecule type" value="Genomic_DNA"/>
</dbReference>
<protein>
    <submittedName>
        <fullName evidence="2">Uncharacterized protein</fullName>
    </submittedName>
</protein>
<feature type="compositionally biased region" description="Basic and acidic residues" evidence="1">
    <location>
        <begin position="109"/>
        <end position="120"/>
    </location>
</feature>
<feature type="non-terminal residue" evidence="2">
    <location>
        <position position="1"/>
    </location>
</feature>
<gene>
    <name evidence="2" type="ORF">KIPB_004653</name>
</gene>
<keyword evidence="3" id="KW-1185">Reference proteome</keyword>
<comment type="caution">
    <text evidence="2">The sequence shown here is derived from an EMBL/GenBank/DDBJ whole genome shotgun (WGS) entry which is preliminary data.</text>
</comment>
<evidence type="ECO:0000313" key="2">
    <source>
        <dbReference type="EMBL" id="GIQ83349.1"/>
    </source>
</evidence>
<dbReference type="AlphaFoldDB" id="A0A9K3CU51"/>
<proteinExistence type="predicted"/>
<dbReference type="Proteomes" id="UP000265618">
    <property type="component" value="Unassembled WGS sequence"/>
</dbReference>
<evidence type="ECO:0000256" key="1">
    <source>
        <dbReference type="SAM" id="MobiDB-lite"/>
    </source>
</evidence>
<reference evidence="2 3" key="1">
    <citation type="journal article" date="2018" name="PLoS ONE">
        <title>The draft genome of Kipferlia bialata reveals reductive genome evolution in fornicate parasites.</title>
        <authorList>
            <person name="Tanifuji G."/>
            <person name="Takabayashi S."/>
            <person name="Kume K."/>
            <person name="Takagi M."/>
            <person name="Nakayama T."/>
            <person name="Kamikawa R."/>
            <person name="Inagaki Y."/>
            <person name="Hashimoto T."/>
        </authorList>
    </citation>
    <scope>NUCLEOTIDE SEQUENCE [LARGE SCALE GENOMIC DNA]</scope>
    <source>
        <strain evidence="2">NY0173</strain>
    </source>
</reference>
<accession>A0A9K3CU51</accession>
<organism evidence="2 3">
    <name type="scientific">Kipferlia bialata</name>
    <dbReference type="NCBI Taxonomy" id="797122"/>
    <lineage>
        <taxon>Eukaryota</taxon>
        <taxon>Metamonada</taxon>
        <taxon>Carpediemonas-like organisms</taxon>
        <taxon>Kipferlia</taxon>
    </lineage>
</organism>
<evidence type="ECO:0000313" key="3">
    <source>
        <dbReference type="Proteomes" id="UP000265618"/>
    </source>
</evidence>